<dbReference type="CDD" id="cd02869">
    <property type="entry name" value="PseudoU_synth_RluA_like"/>
    <property type="match status" value="1"/>
</dbReference>
<dbReference type="Pfam" id="PF00849">
    <property type="entry name" value="PseudoU_synth_2"/>
    <property type="match status" value="1"/>
</dbReference>
<comment type="caution">
    <text evidence="3">The sequence shown here is derived from an EMBL/GenBank/DDBJ whole genome shotgun (WGS) entry which is preliminary data.</text>
</comment>
<dbReference type="InterPro" id="IPR050188">
    <property type="entry name" value="RluA_PseudoU_synthase"/>
</dbReference>
<dbReference type="Proteomes" id="UP001500795">
    <property type="component" value="Unassembled WGS sequence"/>
</dbReference>
<evidence type="ECO:0000313" key="3">
    <source>
        <dbReference type="EMBL" id="GAA3527821.1"/>
    </source>
</evidence>
<dbReference type="EMBL" id="BAABCX010000001">
    <property type="protein sequence ID" value="GAA3527821.1"/>
    <property type="molecule type" value="Genomic_DNA"/>
</dbReference>
<sequence length="216" mass="23897">MTQILLAHPDFYAVNKAAGIGMHQEGSEAGLVRVLSEQLGDALYPVHRLDKMTTGVLLLARSPEANRELSRQFAERATEKTYLALSDRKPAKKQGWVKGDMEKARRGSWKLTRTQHNPAVSRFYSHSLAQGLRAFAIYPLTGKTHQIRVALKSIGCPILGDARYGGTPADRGYLHAWRLAFRHGGEDFQLQAPLVEGALFIEHGPAMESWAAQLAP</sequence>
<reference evidence="4" key="1">
    <citation type="journal article" date="2019" name="Int. J. Syst. Evol. Microbiol.">
        <title>The Global Catalogue of Microorganisms (GCM) 10K type strain sequencing project: providing services to taxonomists for standard genome sequencing and annotation.</title>
        <authorList>
            <consortium name="The Broad Institute Genomics Platform"/>
            <consortium name="The Broad Institute Genome Sequencing Center for Infectious Disease"/>
            <person name="Wu L."/>
            <person name="Ma J."/>
        </authorList>
    </citation>
    <scope>NUCLEOTIDE SEQUENCE [LARGE SCALE GENOMIC DNA]</scope>
    <source>
        <strain evidence="4">JCM 17110</strain>
    </source>
</reference>
<protein>
    <submittedName>
        <fullName evidence="3">TIGR01621 family pseudouridine synthase</fullName>
    </submittedName>
</protein>
<comment type="similarity">
    <text evidence="1">Belongs to the pseudouridine synthase RluA family.</text>
</comment>
<dbReference type="RefSeq" id="WP_344954172.1">
    <property type="nucleotide sequence ID" value="NZ_BAABCX010000001.1"/>
</dbReference>
<keyword evidence="4" id="KW-1185">Reference proteome</keyword>
<dbReference type="InterPro" id="IPR020103">
    <property type="entry name" value="PsdUridine_synth_cat_dom_sf"/>
</dbReference>
<name>A0ABP6V2Z1_9GAMM</name>
<dbReference type="InterPro" id="IPR006508">
    <property type="entry name" value="PsdUridine_synth_RluA-like"/>
</dbReference>
<dbReference type="InterPro" id="IPR006145">
    <property type="entry name" value="PsdUridine_synth_RsuA/RluA"/>
</dbReference>
<feature type="domain" description="Pseudouridine synthase RsuA/RluA-like" evidence="2">
    <location>
        <begin position="11"/>
        <end position="152"/>
    </location>
</feature>
<evidence type="ECO:0000259" key="2">
    <source>
        <dbReference type="Pfam" id="PF00849"/>
    </source>
</evidence>
<dbReference type="PANTHER" id="PTHR21600">
    <property type="entry name" value="MITOCHONDRIAL RNA PSEUDOURIDINE SYNTHASE"/>
    <property type="match status" value="1"/>
</dbReference>
<dbReference type="PANTHER" id="PTHR21600:SF87">
    <property type="entry name" value="RNA PSEUDOURIDYLATE SYNTHASE DOMAIN-CONTAINING PROTEIN 1"/>
    <property type="match status" value="1"/>
</dbReference>
<dbReference type="NCBIfam" id="TIGR01621">
    <property type="entry name" value="RluA-like"/>
    <property type="match status" value="1"/>
</dbReference>
<evidence type="ECO:0000313" key="4">
    <source>
        <dbReference type="Proteomes" id="UP001500795"/>
    </source>
</evidence>
<dbReference type="InterPro" id="IPR006224">
    <property type="entry name" value="PsdUridine_synth_RluA-like_CS"/>
</dbReference>
<dbReference type="PROSITE" id="PS01129">
    <property type="entry name" value="PSI_RLU"/>
    <property type="match status" value="1"/>
</dbReference>
<organism evidence="3 4">
    <name type="scientific">Zobellella aerophila</name>
    <dbReference type="NCBI Taxonomy" id="870480"/>
    <lineage>
        <taxon>Bacteria</taxon>
        <taxon>Pseudomonadati</taxon>
        <taxon>Pseudomonadota</taxon>
        <taxon>Gammaproteobacteria</taxon>
        <taxon>Aeromonadales</taxon>
        <taxon>Aeromonadaceae</taxon>
        <taxon>Zobellella</taxon>
    </lineage>
</organism>
<evidence type="ECO:0000256" key="1">
    <source>
        <dbReference type="ARBA" id="ARBA00010876"/>
    </source>
</evidence>
<dbReference type="Gene3D" id="3.30.2350.10">
    <property type="entry name" value="Pseudouridine synthase"/>
    <property type="match status" value="1"/>
</dbReference>
<dbReference type="SUPFAM" id="SSF55120">
    <property type="entry name" value="Pseudouridine synthase"/>
    <property type="match status" value="1"/>
</dbReference>
<gene>
    <name evidence="3" type="ORF">GCM10022394_03710</name>
</gene>
<proteinExistence type="inferred from homology"/>
<accession>A0ABP6V2Z1</accession>